<protein>
    <submittedName>
        <fullName evidence="1">Uncharacterized protein</fullName>
    </submittedName>
</protein>
<gene>
    <name evidence="1" type="ORF">CUJ84_Chr000410</name>
</gene>
<dbReference type="EMBL" id="CP025012">
    <property type="protein sequence ID" value="AUW40826.1"/>
    <property type="molecule type" value="Genomic_DNA"/>
</dbReference>
<evidence type="ECO:0000313" key="1">
    <source>
        <dbReference type="EMBL" id="AUW40826.1"/>
    </source>
</evidence>
<evidence type="ECO:0000313" key="2">
    <source>
        <dbReference type="Proteomes" id="UP000238523"/>
    </source>
</evidence>
<proteinExistence type="predicted"/>
<dbReference type="Proteomes" id="UP000238523">
    <property type="component" value="Chromosome"/>
</dbReference>
<name>A0A2K9YXX0_RHILE</name>
<sequence length="42" mass="4936">MEWSQVNSRKPAVDMLDIAAQQRLSGNMERFFLSQARQMIHN</sequence>
<accession>A0A2K9YXX0</accession>
<reference evidence="1 2" key="1">
    <citation type="submission" date="2017-11" db="EMBL/GenBank/DDBJ databases">
        <title>Complete genome of Rhizobium leguminosarum Norway, an ineffective micro-symbiont.</title>
        <authorList>
            <person name="Hoffrichter A."/>
            <person name="Liang J."/>
            <person name="Brachmann A."/>
            <person name="Marin M."/>
        </authorList>
    </citation>
    <scope>NUCLEOTIDE SEQUENCE [LARGE SCALE GENOMIC DNA]</scope>
    <source>
        <strain evidence="1 2">Norway</strain>
    </source>
</reference>
<organism evidence="1 2">
    <name type="scientific">Rhizobium leguminosarum</name>
    <dbReference type="NCBI Taxonomy" id="384"/>
    <lineage>
        <taxon>Bacteria</taxon>
        <taxon>Pseudomonadati</taxon>
        <taxon>Pseudomonadota</taxon>
        <taxon>Alphaproteobacteria</taxon>
        <taxon>Hyphomicrobiales</taxon>
        <taxon>Rhizobiaceae</taxon>
        <taxon>Rhizobium/Agrobacterium group</taxon>
        <taxon>Rhizobium</taxon>
    </lineage>
</organism>
<dbReference type="AlphaFoldDB" id="A0A2K9YXX0"/>